<dbReference type="AlphaFoldDB" id="A0A6B0GNL7"/>
<reference evidence="3 4" key="1">
    <citation type="submission" date="2019-12" db="EMBL/GenBank/DDBJ databases">
        <title>Halocatena pleomorpha gen. nov. sp. nov., an extremely halophilic archaeon of family Halobacteriaceae isolated from saltpan soil.</title>
        <authorList>
            <person name="Pal Y."/>
            <person name="Verma A."/>
            <person name="Krishnamurthi S."/>
            <person name="Kumar P."/>
        </authorList>
    </citation>
    <scope>NUCLEOTIDE SEQUENCE [LARGE SCALE GENOMIC DNA]</scope>
    <source>
        <strain evidence="3 4">JCM 16495</strain>
    </source>
</reference>
<proteinExistence type="predicted"/>
<dbReference type="InterPro" id="IPR038731">
    <property type="entry name" value="RgtA/B/C-like"/>
</dbReference>
<feature type="transmembrane region" description="Helical" evidence="1">
    <location>
        <begin position="370"/>
        <end position="389"/>
    </location>
</feature>
<feature type="transmembrane region" description="Helical" evidence="1">
    <location>
        <begin position="128"/>
        <end position="146"/>
    </location>
</feature>
<dbReference type="InterPro" id="IPR016950">
    <property type="entry name" value="Manno-Trfase_MA4085_prd"/>
</dbReference>
<feature type="transmembrane region" description="Helical" evidence="1">
    <location>
        <begin position="431"/>
        <end position="450"/>
    </location>
</feature>
<gene>
    <name evidence="3" type="ORF">GQS65_07230</name>
</gene>
<keyword evidence="1" id="KW-0472">Membrane</keyword>
<evidence type="ECO:0000256" key="1">
    <source>
        <dbReference type="SAM" id="Phobius"/>
    </source>
</evidence>
<feature type="transmembrane region" description="Helical" evidence="1">
    <location>
        <begin position="27"/>
        <end position="46"/>
    </location>
</feature>
<dbReference type="RefSeq" id="WP_158203986.1">
    <property type="nucleotide sequence ID" value="NZ_WSZK01000015.1"/>
</dbReference>
<feature type="transmembrane region" description="Helical" evidence="1">
    <location>
        <begin position="152"/>
        <end position="168"/>
    </location>
</feature>
<dbReference type="PIRSF" id="PIRSF030218">
    <property type="entry name" value="Mannosyltr_MA4085_prd"/>
    <property type="match status" value="1"/>
</dbReference>
<dbReference type="Proteomes" id="UP000451471">
    <property type="component" value="Unassembled WGS sequence"/>
</dbReference>
<evidence type="ECO:0000313" key="3">
    <source>
        <dbReference type="EMBL" id="MWG34283.1"/>
    </source>
</evidence>
<dbReference type="PANTHER" id="PTHR41710:SF2">
    <property type="entry name" value="GLYCOSYL TRANSFERASE FAMILY 39_83 DOMAIN-CONTAINING PROTEIN"/>
    <property type="match status" value="1"/>
</dbReference>
<evidence type="ECO:0000313" key="4">
    <source>
        <dbReference type="Proteomes" id="UP000451471"/>
    </source>
</evidence>
<accession>A0A6B0GNL7</accession>
<comment type="caution">
    <text evidence="3">The sequence shown here is derived from an EMBL/GenBank/DDBJ whole genome shotgun (WGS) entry which is preliminary data.</text>
</comment>
<feature type="transmembrane region" description="Helical" evidence="1">
    <location>
        <begin position="99"/>
        <end position="119"/>
    </location>
</feature>
<dbReference type="EMBL" id="WSZK01000015">
    <property type="protein sequence ID" value="MWG34283.1"/>
    <property type="molecule type" value="Genomic_DNA"/>
</dbReference>
<name>A0A6B0GNL7_9EURY</name>
<keyword evidence="1" id="KW-0812">Transmembrane</keyword>
<dbReference type="InterPro" id="IPR019962">
    <property type="entry name" value="CHP03663"/>
</dbReference>
<feature type="transmembrane region" description="Helical" evidence="1">
    <location>
        <begin position="339"/>
        <end position="358"/>
    </location>
</feature>
<dbReference type="NCBIfam" id="TIGR03663">
    <property type="entry name" value="flippase activity-associated protein Agl23"/>
    <property type="match status" value="1"/>
</dbReference>
<organism evidence="3 4">
    <name type="scientific">Halomarina oriensis</name>
    <dbReference type="NCBI Taxonomy" id="671145"/>
    <lineage>
        <taxon>Archaea</taxon>
        <taxon>Methanobacteriati</taxon>
        <taxon>Methanobacteriota</taxon>
        <taxon>Stenosarchaea group</taxon>
        <taxon>Halobacteria</taxon>
        <taxon>Halobacteriales</taxon>
        <taxon>Natronomonadaceae</taxon>
        <taxon>Halomarina</taxon>
    </lineage>
</organism>
<evidence type="ECO:0000259" key="2">
    <source>
        <dbReference type="Pfam" id="PF13231"/>
    </source>
</evidence>
<dbReference type="PANTHER" id="PTHR41710">
    <property type="entry name" value="GLYCOSYL TRANSFERASE, FAMILY 39"/>
    <property type="match status" value="1"/>
</dbReference>
<feature type="transmembrane region" description="Helical" evidence="1">
    <location>
        <begin position="252"/>
        <end position="274"/>
    </location>
</feature>
<feature type="domain" description="Glycosyltransferase RgtA/B/C/D-like" evidence="2">
    <location>
        <begin position="79"/>
        <end position="207"/>
    </location>
</feature>
<dbReference type="OrthoDB" id="313515at2157"/>
<sequence>MATDSPTTRATRAGRVRATLDRLPGGTTLLAVLAITAVGLLARLVALGDRIAHQDEARVAYWILRYTETGAFEYRAIIHGPFLPIVNRWVFSALGPSDFSARLVVALVGASMPLAALLFRSRLRDSEVVALALLLAFNPLLLYYSRFMRSDVLVAAFMLVSLGGLVRAYDTRHRRWLAVAVVTAALALSAKENALLYPMCWLGAGVFVLDTSLVRNRGRGVPARETLAGYVHRATGAETYERSRDRLGLQGVGWTLTAVGLAVLFFAVVVFFYAPRGGGYGDPYSAGGLDLYASLGSLLAGDPSPFLAVVEESTVGAWEEFNRWVTDREHSYLEYLGHYLKTMGVGALAVSVLALVGVAADRYGESGPRALVTLGFFWGLFSVAGYPIVTDIKAPWAAVHAVVGLVFPAAVGLAVLYRWGVDAFRTDDRTGVALAAVVLLLVTAQVGYAVGTTVYFTDHTADDDQLVQYAQSSTPELKTLLEGEVADVSRENRGTDILYFGDEFYTGNESKADHPYRTGNWFDRLPMAWYIEQQQYETRAPGEPEVRVDSRIRASDVQRTAPERLPPVVVTLADRPGNDGGERLGHRAVS</sequence>
<feature type="transmembrane region" description="Helical" evidence="1">
    <location>
        <begin position="395"/>
        <end position="419"/>
    </location>
</feature>
<protein>
    <submittedName>
        <fullName evidence="3">TIGR03663 family protein</fullName>
    </submittedName>
</protein>
<keyword evidence="4" id="KW-1185">Reference proteome</keyword>
<keyword evidence="1" id="KW-1133">Transmembrane helix</keyword>
<dbReference type="Pfam" id="PF13231">
    <property type="entry name" value="PMT_2"/>
    <property type="match status" value="1"/>
</dbReference>